<feature type="domain" description="Mutator-like transposase" evidence="1">
    <location>
        <begin position="12"/>
        <end position="108"/>
    </location>
</feature>
<dbReference type="PANTHER" id="PTHR33309:SF3">
    <property type="entry name" value="CCHC-TYPE DOMAIN-CONTAINING PROTEIN"/>
    <property type="match status" value="1"/>
</dbReference>
<dbReference type="PANTHER" id="PTHR33309">
    <property type="entry name" value="KERATIN, ULTRA HIGH-SULFUR MATRIX PROTEIN-LIKE"/>
    <property type="match status" value="1"/>
</dbReference>
<feature type="domain" description="Mutator-like transposase" evidence="1">
    <location>
        <begin position="144"/>
        <end position="273"/>
    </location>
</feature>
<organism evidence="2 3">
    <name type="scientific">Trichonephila clavipes</name>
    <name type="common">Golden silk orbweaver</name>
    <name type="synonym">Nephila clavipes</name>
    <dbReference type="NCBI Taxonomy" id="2585209"/>
    <lineage>
        <taxon>Eukaryota</taxon>
        <taxon>Metazoa</taxon>
        <taxon>Ecdysozoa</taxon>
        <taxon>Arthropoda</taxon>
        <taxon>Chelicerata</taxon>
        <taxon>Arachnida</taxon>
        <taxon>Araneae</taxon>
        <taxon>Araneomorphae</taxon>
        <taxon>Entelegynae</taxon>
        <taxon>Araneoidea</taxon>
        <taxon>Nephilidae</taxon>
        <taxon>Trichonephila</taxon>
    </lineage>
</organism>
<sequence length="435" mass="48990">MQSAALEEVTLTNSSDIIISGDGTWKTRGYSSRVGVCAVIGDKTGKCIDAEVMSSFCKGCDSWKRRKGSHAYKKWKILHVKECLKNHNGSAGMMETVGMVRIFQRSLTLQLNRTDLSTLLERLRKWTARIFLPSRGRYPVRGLSHRSLRYTSYIGDGDSKTFSSITASNPYGEDITVSKIKCVGHVQKRIGTRLRKLKQRSSKLSDGKSIGGKGRLTDRMIDLITTYYGNAIRQNKTCLSDMRKAVWAVYFHIRSSDEEPLHSFCPLGPNSWCKYQNQLVKGSVETLRHSNKLPVAVMDAIKPVFNDLSQPKLLQKCLGGKTQNDNESINSLIWELCPKTLGCGRKIVDISTNETIVIFNDGNQGRLKIMQSLGLTVGQFAHKFVTHVDIKRIQTAEVHFNLRTKEVRQAKRMQFKTTCKKLTEKEGTSYACGEF</sequence>
<dbReference type="Proteomes" id="UP000887159">
    <property type="component" value="Unassembled WGS sequence"/>
</dbReference>
<gene>
    <name evidence="2" type="primary">AVEN_168977_1</name>
    <name evidence="2" type="ORF">TNCV_2561821</name>
</gene>
<comment type="caution">
    <text evidence="2">The sequence shown here is derived from an EMBL/GenBank/DDBJ whole genome shotgun (WGS) entry which is preliminary data.</text>
</comment>
<dbReference type="AlphaFoldDB" id="A0A8X6R1A8"/>
<dbReference type="EMBL" id="BMAU01021004">
    <property type="protein sequence ID" value="GFX86300.1"/>
    <property type="molecule type" value="Genomic_DNA"/>
</dbReference>
<reference evidence="2" key="1">
    <citation type="submission" date="2020-08" db="EMBL/GenBank/DDBJ databases">
        <title>Multicomponent nature underlies the extraordinary mechanical properties of spider dragline silk.</title>
        <authorList>
            <person name="Kono N."/>
            <person name="Nakamura H."/>
            <person name="Mori M."/>
            <person name="Yoshida Y."/>
            <person name="Ohtoshi R."/>
            <person name="Malay A.D."/>
            <person name="Moran D.A.P."/>
            <person name="Tomita M."/>
            <person name="Numata K."/>
            <person name="Arakawa K."/>
        </authorList>
    </citation>
    <scope>NUCLEOTIDE SEQUENCE</scope>
</reference>
<dbReference type="InterPro" id="IPR049012">
    <property type="entry name" value="Mutator_transp_dom"/>
</dbReference>
<accession>A0A8X6R1A8</accession>
<name>A0A8X6R1A8_TRICX</name>
<keyword evidence="3" id="KW-1185">Reference proteome</keyword>
<evidence type="ECO:0000313" key="2">
    <source>
        <dbReference type="EMBL" id="GFX86300.1"/>
    </source>
</evidence>
<evidence type="ECO:0000259" key="1">
    <source>
        <dbReference type="Pfam" id="PF20700"/>
    </source>
</evidence>
<protein>
    <recommendedName>
        <fullName evidence="1">Mutator-like transposase domain-containing protein</fullName>
    </recommendedName>
</protein>
<proteinExistence type="predicted"/>
<dbReference type="Pfam" id="PF20700">
    <property type="entry name" value="Mutator"/>
    <property type="match status" value="2"/>
</dbReference>
<evidence type="ECO:0000313" key="3">
    <source>
        <dbReference type="Proteomes" id="UP000887159"/>
    </source>
</evidence>